<dbReference type="PaxDb" id="121845-A0A3Q0ISC3"/>
<proteinExistence type="predicted"/>
<gene>
    <name evidence="2" type="primary">LOC113467280</name>
</gene>
<dbReference type="Proteomes" id="UP000079169">
    <property type="component" value="Unplaced"/>
</dbReference>
<dbReference type="AlphaFoldDB" id="A0A3Q0ISC3"/>
<accession>A0A3Q0ISC3</accession>
<evidence type="ECO:0000313" key="1">
    <source>
        <dbReference type="Proteomes" id="UP000079169"/>
    </source>
</evidence>
<evidence type="ECO:0000313" key="2">
    <source>
        <dbReference type="RefSeq" id="XP_026679179.1"/>
    </source>
</evidence>
<organism evidence="1 2">
    <name type="scientific">Diaphorina citri</name>
    <name type="common">Asian citrus psyllid</name>
    <dbReference type="NCBI Taxonomy" id="121845"/>
    <lineage>
        <taxon>Eukaryota</taxon>
        <taxon>Metazoa</taxon>
        <taxon>Ecdysozoa</taxon>
        <taxon>Arthropoda</taxon>
        <taxon>Hexapoda</taxon>
        <taxon>Insecta</taxon>
        <taxon>Pterygota</taxon>
        <taxon>Neoptera</taxon>
        <taxon>Paraneoptera</taxon>
        <taxon>Hemiptera</taxon>
        <taxon>Sternorrhyncha</taxon>
        <taxon>Psylloidea</taxon>
        <taxon>Psyllidae</taxon>
        <taxon>Diaphorininae</taxon>
        <taxon>Diaphorina</taxon>
    </lineage>
</organism>
<dbReference type="RefSeq" id="XP_026679179.1">
    <property type="nucleotide sequence ID" value="XM_026823378.1"/>
</dbReference>
<reference evidence="2" key="1">
    <citation type="submission" date="2025-08" db="UniProtKB">
        <authorList>
            <consortium name="RefSeq"/>
        </authorList>
    </citation>
    <scope>IDENTIFICATION</scope>
</reference>
<protein>
    <submittedName>
        <fullName evidence="2">Uncharacterized protein LOC113467280</fullName>
    </submittedName>
</protein>
<dbReference type="KEGG" id="dci:113467280"/>
<sequence length="126" mass="14317">MKTKVSSNGTANKSTIPPCPYEIPISTIYNPNSKETGDVPVVSIFNPNLNQNTRPPEKTKEGFQKICLEKLKAQFHKDQRKKLEFYMALCFLTTLGTTKDLLLVHGEFTILNLDYSIHLAMFYLGF</sequence>
<name>A0A3Q0ISC3_DIACI</name>
<dbReference type="GeneID" id="113467280"/>
<keyword evidence="1" id="KW-1185">Reference proteome</keyword>